<organism evidence="2 3">
    <name type="scientific">Microseira wollei NIES-4236</name>
    <dbReference type="NCBI Taxonomy" id="2530354"/>
    <lineage>
        <taxon>Bacteria</taxon>
        <taxon>Bacillati</taxon>
        <taxon>Cyanobacteriota</taxon>
        <taxon>Cyanophyceae</taxon>
        <taxon>Oscillatoriophycideae</taxon>
        <taxon>Aerosakkonematales</taxon>
        <taxon>Aerosakkonemataceae</taxon>
        <taxon>Microseira</taxon>
    </lineage>
</organism>
<reference evidence="2" key="1">
    <citation type="submission" date="2019-10" db="EMBL/GenBank/DDBJ databases">
        <title>Draft genome sequece of Microseira wollei NIES-4236.</title>
        <authorList>
            <person name="Yamaguchi H."/>
            <person name="Suzuki S."/>
            <person name="Kawachi M."/>
        </authorList>
    </citation>
    <scope>NUCLEOTIDE SEQUENCE</scope>
    <source>
        <strain evidence="2">NIES-4236</strain>
    </source>
</reference>
<dbReference type="AlphaFoldDB" id="A0AAV3X722"/>
<dbReference type="EMBL" id="BLAY01000023">
    <property type="protein sequence ID" value="GET37153.1"/>
    <property type="molecule type" value="Genomic_DNA"/>
</dbReference>
<keyword evidence="3" id="KW-1185">Reference proteome</keyword>
<gene>
    <name evidence="2" type="ORF">MiSe_19060</name>
</gene>
<evidence type="ECO:0000313" key="3">
    <source>
        <dbReference type="Proteomes" id="UP001050975"/>
    </source>
</evidence>
<comment type="caution">
    <text evidence="2">The sequence shown here is derived from an EMBL/GenBank/DDBJ whole genome shotgun (WGS) entry which is preliminary data.</text>
</comment>
<feature type="region of interest" description="Disordered" evidence="1">
    <location>
        <begin position="48"/>
        <end position="77"/>
    </location>
</feature>
<evidence type="ECO:0000313" key="2">
    <source>
        <dbReference type="EMBL" id="GET37153.1"/>
    </source>
</evidence>
<protein>
    <submittedName>
        <fullName evidence="2">Uncharacterized protein</fullName>
    </submittedName>
</protein>
<sequence length="77" mass="8901">MVLTGQDPTNCQGQFILFCEVFCTTSTDQYRTQEDRLQARLAEQVPAFNHPLARKTTAQPERRRPPPIRFSRLPPEV</sequence>
<evidence type="ECO:0000256" key="1">
    <source>
        <dbReference type="SAM" id="MobiDB-lite"/>
    </source>
</evidence>
<proteinExistence type="predicted"/>
<dbReference type="Proteomes" id="UP001050975">
    <property type="component" value="Unassembled WGS sequence"/>
</dbReference>
<name>A0AAV3X722_9CYAN</name>
<accession>A0AAV3X722</accession>